<keyword evidence="5" id="KW-1185">Reference proteome</keyword>
<dbReference type="InterPro" id="IPR009057">
    <property type="entry name" value="Homeodomain-like_sf"/>
</dbReference>
<dbReference type="Pfam" id="PF00440">
    <property type="entry name" value="TetR_N"/>
    <property type="match status" value="1"/>
</dbReference>
<dbReference type="PROSITE" id="PS50977">
    <property type="entry name" value="HTH_TETR_2"/>
    <property type="match status" value="1"/>
</dbReference>
<evidence type="ECO:0000313" key="5">
    <source>
        <dbReference type="Proteomes" id="UP000011863"/>
    </source>
</evidence>
<dbReference type="SUPFAM" id="SSF46689">
    <property type="entry name" value="Homeodomain-like"/>
    <property type="match status" value="1"/>
</dbReference>
<dbReference type="AlphaFoldDB" id="A0A6C7EAG1"/>
<dbReference type="PANTHER" id="PTHR30055:SF226">
    <property type="entry name" value="HTH-TYPE TRANSCRIPTIONAL REGULATOR PKSA"/>
    <property type="match status" value="1"/>
</dbReference>
<evidence type="ECO:0000259" key="3">
    <source>
        <dbReference type="PROSITE" id="PS50977"/>
    </source>
</evidence>
<dbReference type="RefSeq" id="WP_015440865.1">
    <property type="nucleotide sequence ID" value="NC_020520.1"/>
</dbReference>
<proteinExistence type="predicted"/>
<keyword evidence="1 2" id="KW-0238">DNA-binding</keyword>
<dbReference type="GO" id="GO:0003700">
    <property type="term" value="F:DNA-binding transcription factor activity"/>
    <property type="evidence" value="ECO:0007669"/>
    <property type="project" value="TreeGrafter"/>
</dbReference>
<dbReference type="EMBL" id="AP012057">
    <property type="protein sequence ID" value="BAN01618.1"/>
    <property type="molecule type" value="Genomic_DNA"/>
</dbReference>
<gene>
    <name evidence="4" type="ORF">YM304_13040</name>
</gene>
<feature type="domain" description="HTH tetR-type" evidence="3">
    <location>
        <begin position="17"/>
        <end position="76"/>
    </location>
</feature>
<dbReference type="GO" id="GO:0000976">
    <property type="term" value="F:transcription cis-regulatory region binding"/>
    <property type="evidence" value="ECO:0007669"/>
    <property type="project" value="TreeGrafter"/>
</dbReference>
<name>A0A6C7EAG1_ILUCY</name>
<feature type="DNA-binding region" description="H-T-H motif" evidence="2">
    <location>
        <begin position="39"/>
        <end position="58"/>
    </location>
</feature>
<dbReference type="Proteomes" id="UP000011863">
    <property type="component" value="Chromosome"/>
</dbReference>
<reference evidence="4 5" key="1">
    <citation type="journal article" date="2013" name="Int. J. Syst. Evol. Microbiol.">
        <title>Ilumatobacter nonamiense sp. nov. and Ilumatobacter coccineum sp. nov., isolated from seashore sand.</title>
        <authorList>
            <person name="Matsumoto A."/>
            <person name="Kasai H."/>
            <person name="Matsuo Y."/>
            <person name="Shizuri Y."/>
            <person name="Ichikawa N."/>
            <person name="Fujita N."/>
            <person name="Omura S."/>
            <person name="Takahashi Y."/>
        </authorList>
    </citation>
    <scope>NUCLEOTIDE SEQUENCE [LARGE SCALE GENOMIC DNA]</scope>
    <source>
        <strain evidence="5">NBRC 103263 / KCTC 29153 / YM16-304</strain>
    </source>
</reference>
<sequence length="207" mass="22769">MNATPAAASDGRSQRRVRNRDAALDSLIDLFAAGAGVPTVDEVAAHAGLSVRSIYRYFEDRDALIRAGITRLIEHAAPLLEFTTLGIGPFAERVERFVDHRLALYEEFGSVALTAARGAASDPVVAELFEIGSMMLRQQFVDHFDAELGDLSPLDRTRATTIATLAFQFEAFEFLHTSLHGRHDDVRAVLIDQLTLNLGRFRARSAD</sequence>
<evidence type="ECO:0000256" key="2">
    <source>
        <dbReference type="PROSITE-ProRule" id="PRU00335"/>
    </source>
</evidence>
<evidence type="ECO:0000256" key="1">
    <source>
        <dbReference type="ARBA" id="ARBA00023125"/>
    </source>
</evidence>
<dbReference type="PANTHER" id="PTHR30055">
    <property type="entry name" value="HTH-TYPE TRANSCRIPTIONAL REGULATOR RUTR"/>
    <property type="match status" value="1"/>
</dbReference>
<dbReference type="Gene3D" id="1.10.357.10">
    <property type="entry name" value="Tetracycline Repressor, domain 2"/>
    <property type="match status" value="1"/>
</dbReference>
<protein>
    <submittedName>
        <fullName evidence="4">Putative TetR family transcriptional regulator</fullName>
    </submittedName>
</protein>
<dbReference type="InterPro" id="IPR050109">
    <property type="entry name" value="HTH-type_TetR-like_transc_reg"/>
</dbReference>
<organism evidence="4 5">
    <name type="scientific">Ilumatobacter coccineus (strain NBRC 103263 / KCTC 29153 / YM16-304)</name>
    <dbReference type="NCBI Taxonomy" id="1313172"/>
    <lineage>
        <taxon>Bacteria</taxon>
        <taxon>Bacillati</taxon>
        <taxon>Actinomycetota</taxon>
        <taxon>Acidimicrobiia</taxon>
        <taxon>Acidimicrobiales</taxon>
        <taxon>Ilumatobacteraceae</taxon>
        <taxon>Ilumatobacter</taxon>
    </lineage>
</organism>
<dbReference type="InterPro" id="IPR001647">
    <property type="entry name" value="HTH_TetR"/>
</dbReference>
<evidence type="ECO:0000313" key="4">
    <source>
        <dbReference type="EMBL" id="BAN01618.1"/>
    </source>
</evidence>
<accession>A0A6C7EAG1</accession>
<dbReference type="KEGG" id="aym:YM304_13040"/>